<keyword evidence="2" id="KW-1185">Reference proteome</keyword>
<evidence type="ECO:0000313" key="3">
    <source>
        <dbReference type="WBParaSite" id="maker-unitig_41874-snap-gene-0.2-mRNA-1"/>
    </source>
</evidence>
<organism evidence="2 3">
    <name type="scientific">Macrostomum lignano</name>
    <dbReference type="NCBI Taxonomy" id="282301"/>
    <lineage>
        <taxon>Eukaryota</taxon>
        <taxon>Metazoa</taxon>
        <taxon>Spiralia</taxon>
        <taxon>Lophotrochozoa</taxon>
        <taxon>Platyhelminthes</taxon>
        <taxon>Rhabditophora</taxon>
        <taxon>Macrostomorpha</taxon>
        <taxon>Macrostomida</taxon>
        <taxon>Macrostomidae</taxon>
        <taxon>Macrostomum</taxon>
    </lineage>
</organism>
<protein>
    <submittedName>
        <fullName evidence="3">PDGF_2 domain-containing protein</fullName>
    </submittedName>
</protein>
<feature type="region of interest" description="Disordered" evidence="1">
    <location>
        <begin position="81"/>
        <end position="113"/>
    </location>
</feature>
<name>A0A1I8FP80_9PLAT</name>
<accession>A0A1I8FP80</accession>
<dbReference type="AlphaFoldDB" id="A0A1I8FP80"/>
<sequence length="182" mass="20750">CPKSVTRVACIDDSRRVVTTTSWRLVRGACQRKARKREKKIANSRPCKRNGYRQVTFVSYRLRKCKCVRVQRKSNELCRCPKSHSESSCRSEAPGDQADSLPAAGHGQGKKRCAPADTVRNWSARPAARWDKRVKTTKCREDDFKRITTVRRVSKVIQEGLMHSDNVIKVLRTTYTLRATAA</sequence>
<evidence type="ECO:0000313" key="2">
    <source>
        <dbReference type="Proteomes" id="UP000095280"/>
    </source>
</evidence>
<proteinExistence type="predicted"/>
<dbReference type="Proteomes" id="UP000095280">
    <property type="component" value="Unplaced"/>
</dbReference>
<evidence type="ECO:0000256" key="1">
    <source>
        <dbReference type="SAM" id="MobiDB-lite"/>
    </source>
</evidence>
<reference evidence="3" key="1">
    <citation type="submission" date="2016-11" db="UniProtKB">
        <authorList>
            <consortium name="WormBaseParasite"/>
        </authorList>
    </citation>
    <scope>IDENTIFICATION</scope>
</reference>
<dbReference type="WBParaSite" id="maker-unitig_41874-snap-gene-0.2-mRNA-1">
    <property type="protein sequence ID" value="maker-unitig_41874-snap-gene-0.2-mRNA-1"/>
    <property type="gene ID" value="maker-unitig_41874-snap-gene-0.2"/>
</dbReference>